<name>A0A6J4RYG2_9ACTN</name>
<dbReference type="AlphaFoldDB" id="A0A6J4RYG2"/>
<protein>
    <submittedName>
        <fullName evidence="2">Uncharacterized protein</fullName>
    </submittedName>
</protein>
<evidence type="ECO:0000313" key="2">
    <source>
        <dbReference type="EMBL" id="CAA9480190.1"/>
    </source>
</evidence>
<feature type="compositionally biased region" description="Basic residues" evidence="1">
    <location>
        <begin position="78"/>
        <end position="88"/>
    </location>
</feature>
<reference evidence="2" key="1">
    <citation type="submission" date="2020-02" db="EMBL/GenBank/DDBJ databases">
        <authorList>
            <person name="Meier V. D."/>
        </authorList>
    </citation>
    <scope>NUCLEOTIDE SEQUENCE</scope>
    <source>
        <strain evidence="2">AVDCRST_MAG13</strain>
    </source>
</reference>
<gene>
    <name evidence="2" type="ORF">AVDCRST_MAG13-1114</name>
</gene>
<accession>A0A6J4RYG2</accession>
<feature type="region of interest" description="Disordered" evidence="1">
    <location>
        <begin position="1"/>
        <end position="113"/>
    </location>
</feature>
<proteinExistence type="predicted"/>
<feature type="compositionally biased region" description="Basic residues" evidence="1">
    <location>
        <begin position="1"/>
        <end position="29"/>
    </location>
</feature>
<feature type="compositionally biased region" description="Basic and acidic residues" evidence="1">
    <location>
        <begin position="37"/>
        <end position="54"/>
    </location>
</feature>
<organism evidence="2">
    <name type="scientific">uncultured Solirubrobacteraceae bacterium</name>
    <dbReference type="NCBI Taxonomy" id="1162706"/>
    <lineage>
        <taxon>Bacteria</taxon>
        <taxon>Bacillati</taxon>
        <taxon>Actinomycetota</taxon>
        <taxon>Thermoleophilia</taxon>
        <taxon>Solirubrobacterales</taxon>
        <taxon>Solirubrobacteraceae</taxon>
        <taxon>environmental samples</taxon>
    </lineage>
</organism>
<evidence type="ECO:0000256" key="1">
    <source>
        <dbReference type="SAM" id="MobiDB-lite"/>
    </source>
</evidence>
<dbReference type="EMBL" id="CADCVO010000171">
    <property type="protein sequence ID" value="CAA9480190.1"/>
    <property type="molecule type" value="Genomic_DNA"/>
</dbReference>
<feature type="non-terminal residue" evidence="2">
    <location>
        <position position="1"/>
    </location>
</feature>
<sequence>EAAQHAHRRHAGRGGPARRRPRGLSHRDRRAAAQHLVDARQGDLRRAGHRHADQAARPAARRDQRRARAGRRGAAGRGGRRRRRRRTHPGRDGRGVAGQHRVTRRPAAADHAL</sequence>
<feature type="non-terminal residue" evidence="2">
    <location>
        <position position="113"/>
    </location>
</feature>